<reference evidence="1" key="1">
    <citation type="journal article" date="2020" name="New Phytol.">
        <title>Comparative genomics reveals dynamic genome evolution in host specialist ectomycorrhizal fungi.</title>
        <authorList>
            <person name="Lofgren L.A."/>
            <person name="Nguyen N.H."/>
            <person name="Vilgalys R."/>
            <person name="Ruytinx J."/>
            <person name="Liao H.L."/>
            <person name="Branco S."/>
            <person name="Kuo A."/>
            <person name="LaButti K."/>
            <person name="Lipzen A."/>
            <person name="Andreopoulos W."/>
            <person name="Pangilinan J."/>
            <person name="Riley R."/>
            <person name="Hundley H."/>
            <person name="Na H."/>
            <person name="Barry K."/>
            <person name="Grigoriev I.V."/>
            <person name="Stajich J.E."/>
            <person name="Kennedy P.G."/>
        </authorList>
    </citation>
    <scope>NUCLEOTIDE SEQUENCE</scope>
    <source>
        <strain evidence="1">FC203</strain>
    </source>
</reference>
<dbReference type="RefSeq" id="XP_041224776.1">
    <property type="nucleotide sequence ID" value="XM_041363715.1"/>
</dbReference>
<gene>
    <name evidence="1" type="ORF">F5891DRAFT_1110946</name>
</gene>
<proteinExistence type="predicted"/>
<protein>
    <submittedName>
        <fullName evidence="1">Uncharacterized protein</fullName>
    </submittedName>
</protein>
<name>A0AAD4E3U4_9AGAM</name>
<keyword evidence="2" id="KW-1185">Reference proteome</keyword>
<comment type="caution">
    <text evidence="1">The sequence shown here is derived from an EMBL/GenBank/DDBJ whole genome shotgun (WGS) entry which is preliminary data.</text>
</comment>
<dbReference type="AlphaFoldDB" id="A0AAD4E3U4"/>
<dbReference type="EMBL" id="JABBWK010000034">
    <property type="protein sequence ID" value="KAG1899200.1"/>
    <property type="molecule type" value="Genomic_DNA"/>
</dbReference>
<sequence>MFAILKEQCQHSPHSIFAARSIWLTELQTTCKATLRTAVLPRLKLMHKRELISHQGHKSRRITLTVRRRRRNLANIVFLDSTFDELVNNWIEEHVPNRSLCLYDEDRKTGERFTVRSSHRFNVPELLLPAASDINRVCDWLDNFPLQTVQRVFHIMFPATKDWGFAMLDDHGCDDENFKTFHWTDTNQDHPDIHDMSVVVACQPPWIMSDEFMRQFTQLRSLPEGTKRPLRGKERLWGKLWDTCAHNQTPFFILTSYQQWAFGMFSRGWTTAFVSPVIDAQSRSPTVMHALLYWLGSALRAPGGFVQPVEVAEPVHNILSDNESELPIAKPEKVLGIAPSLSNWSGTSGEPASSAGAAGAVALDVSDRGVDDPFGPDVLYKKSKDPTLTWEMIESWRKKLPAKRAENESFPSPTFATTVTLLPDLLDDSATSDTSDETVGVPCGHWLMSARR</sequence>
<evidence type="ECO:0000313" key="2">
    <source>
        <dbReference type="Proteomes" id="UP001195769"/>
    </source>
</evidence>
<evidence type="ECO:0000313" key="1">
    <source>
        <dbReference type="EMBL" id="KAG1899200.1"/>
    </source>
</evidence>
<dbReference type="Proteomes" id="UP001195769">
    <property type="component" value="Unassembled WGS sequence"/>
</dbReference>
<organism evidence="1 2">
    <name type="scientific">Suillus fuscotomentosus</name>
    <dbReference type="NCBI Taxonomy" id="1912939"/>
    <lineage>
        <taxon>Eukaryota</taxon>
        <taxon>Fungi</taxon>
        <taxon>Dikarya</taxon>
        <taxon>Basidiomycota</taxon>
        <taxon>Agaricomycotina</taxon>
        <taxon>Agaricomycetes</taxon>
        <taxon>Agaricomycetidae</taxon>
        <taxon>Boletales</taxon>
        <taxon>Suillineae</taxon>
        <taxon>Suillaceae</taxon>
        <taxon>Suillus</taxon>
    </lineage>
</organism>
<accession>A0AAD4E3U4</accession>
<dbReference type="GeneID" id="64658013"/>